<organism evidence="1 2">
    <name type="scientific">Miniphocaeibacter halophilus</name>
    <dbReference type="NCBI Taxonomy" id="2931922"/>
    <lineage>
        <taxon>Bacteria</taxon>
        <taxon>Bacillati</taxon>
        <taxon>Bacillota</taxon>
        <taxon>Tissierellia</taxon>
        <taxon>Tissierellales</taxon>
        <taxon>Peptoniphilaceae</taxon>
        <taxon>Miniphocaeibacter</taxon>
    </lineage>
</organism>
<name>A0AC61NFG3_9FIRM</name>
<proteinExistence type="predicted"/>
<protein>
    <submittedName>
        <fullName evidence="1">tRNA uridine-5-carboxymethylaminomethyl(34) synthesis GTPase MnmE</fullName>
    </submittedName>
</protein>
<dbReference type="EMBL" id="CP066744">
    <property type="protein sequence ID" value="QQK08918.1"/>
    <property type="molecule type" value="Genomic_DNA"/>
</dbReference>
<evidence type="ECO:0000313" key="1">
    <source>
        <dbReference type="EMBL" id="QQK08918.1"/>
    </source>
</evidence>
<accession>A0AC61NFG3</accession>
<gene>
    <name evidence="1" type="primary">mnmE</name>
    <name evidence="1" type="ORF">JFY71_05110</name>
</gene>
<dbReference type="Proteomes" id="UP000595814">
    <property type="component" value="Chromosome"/>
</dbReference>
<evidence type="ECO:0000313" key="2">
    <source>
        <dbReference type="Proteomes" id="UP000595814"/>
    </source>
</evidence>
<sequence length="456" mass="50844">MEHTIAAISTATGEAGIGIVRMSGLTSFEIGKKIFKPIKEIDDKNLENRTLRYGHIYDDDKLIDEVLIAFMKGPNTYTREDIVEIYTHGGIISVKKVLDLTLKNGAKIAEKGEFTKRAFLNGRLDLSQAEAVIDMIKAKTDKAYEASINQLEGSLKKDIKKYRDGLLNLLAHVEYSINFTEDGQEELDNSVIIKEGEEILEGLKKLYNSSNRGKIIRDGINTTIIGKPNVGKSSLLNNLAKVNKAIVTDIPGTTRDIIEEYIDIDGVALKISDTAGIRDTDDIVEKIGVDRSLDFAQSADLIIAIFDLSKELDEEDKIVLDLLKGRKAIVLLNKDDLESKLDIDSLNIDENIPVIRISIKNNKGIDKLEETISKMFLQGEIISSNETLVTNIRHQDILGRAINHLESSLNDMKLNIPIDCVEVDLRDSWEILGEITGETIEDDVLDKIFKDFCIGK</sequence>
<keyword evidence="2" id="KW-1185">Reference proteome</keyword>
<reference evidence="1 2" key="1">
    <citation type="journal article" date="2022" name="Int. J. Syst. Evol. Microbiol.">
        <title>Miniphocaeibacter halophilus sp. nov., an ammonium-tolerant acetate-producing bacterium isolated from a biogas system.</title>
        <authorList>
            <person name="Schnurer A."/>
            <person name="Singh A."/>
            <person name="Bi S."/>
            <person name="Qiao W."/>
            <person name="Westerholm M."/>
        </authorList>
    </citation>
    <scope>NUCLEOTIDE SEQUENCE [LARGE SCALE GENOMIC DNA]</scope>
    <source>
        <strain evidence="1 2">AMB_01</strain>
    </source>
</reference>